<feature type="domain" description="Amine oxidase" evidence="1">
    <location>
        <begin position="12"/>
        <end position="396"/>
    </location>
</feature>
<dbReference type="Gene3D" id="3.50.50.60">
    <property type="entry name" value="FAD/NAD(P)-binding domain"/>
    <property type="match status" value="1"/>
</dbReference>
<dbReference type="InterPro" id="IPR036188">
    <property type="entry name" value="FAD/NAD-bd_sf"/>
</dbReference>
<protein>
    <recommendedName>
        <fullName evidence="1">Amine oxidase domain-containing protein</fullName>
    </recommendedName>
</protein>
<proteinExistence type="predicted"/>
<organism evidence="2 3">
    <name type="scientific">Micropruina glycogenica</name>
    <dbReference type="NCBI Taxonomy" id="75385"/>
    <lineage>
        <taxon>Bacteria</taxon>
        <taxon>Bacillati</taxon>
        <taxon>Actinomycetota</taxon>
        <taxon>Actinomycetes</taxon>
        <taxon>Propionibacteriales</taxon>
        <taxon>Nocardioidaceae</taxon>
        <taxon>Micropruina</taxon>
    </lineage>
</organism>
<dbReference type="Pfam" id="PF01593">
    <property type="entry name" value="Amino_oxidase"/>
    <property type="match status" value="1"/>
</dbReference>
<keyword evidence="3" id="KW-1185">Reference proteome</keyword>
<dbReference type="OrthoDB" id="9767561at2"/>
<dbReference type="SUPFAM" id="SSF51905">
    <property type="entry name" value="FAD/NAD(P)-binding domain"/>
    <property type="match status" value="1"/>
</dbReference>
<sequence length="401" mass="41794">MSADVIVIGAGLAGLRAARVLADAGRTVVVLEASDRVGGRVTTDEVDGFRLDRGFQLLNPAYAELRAAVDLVSLDVRGFERGVAVRDADGLTVLADPLRHPVTAVRGAGSRYLRPHQLRTAIGWLNGHDTRADDRRLAESFDAAGFTGPLRDVADTFLAGVLADEKGETSAAFVRSLVGWFLRGTPGVPAAGMAALPAALTDGLDVRLQTRAVAVNRRPGGVEVIVDGAEPLQARAVVVAVDPASVGELTSQPSVPMRGLVTWWFAAPTAPTQRRLLFVDAARRGPLVNSAVLSNVAPTYAPSGQHVVQCSAVLTGPAPTEAEVLAHAAAIYAAPTDDWQLLAVHEVPHSLPVTPPGLQRPPIDLGGGVFLAGDHVEGASIQGALLSGRRTAEAVLQTSAR</sequence>
<dbReference type="GO" id="GO:0016491">
    <property type="term" value="F:oxidoreductase activity"/>
    <property type="evidence" value="ECO:0007669"/>
    <property type="project" value="InterPro"/>
</dbReference>
<evidence type="ECO:0000259" key="1">
    <source>
        <dbReference type="Pfam" id="PF01593"/>
    </source>
</evidence>
<dbReference type="EMBL" id="LT985188">
    <property type="protein sequence ID" value="SPD88648.1"/>
    <property type="molecule type" value="Genomic_DNA"/>
</dbReference>
<dbReference type="KEGG" id="mgg:MPLG2_3618"/>
<dbReference type="RefSeq" id="WP_105187106.1">
    <property type="nucleotide sequence ID" value="NZ_BAAAGO010000009.1"/>
</dbReference>
<accession>A0A2N9JM39</accession>
<gene>
    <name evidence="2" type="ORF">MPLG2_3618</name>
</gene>
<reference evidence="2 3" key="1">
    <citation type="submission" date="2018-02" db="EMBL/GenBank/DDBJ databases">
        <authorList>
            <person name="Cohen D.B."/>
            <person name="Kent A.D."/>
        </authorList>
    </citation>
    <scope>NUCLEOTIDE SEQUENCE [LARGE SCALE GENOMIC DNA]</scope>
    <source>
        <strain evidence="2">1</strain>
    </source>
</reference>
<dbReference type="PRINTS" id="PR00420">
    <property type="entry name" value="RNGMNOXGNASE"/>
</dbReference>
<dbReference type="Proteomes" id="UP000238164">
    <property type="component" value="Chromosome 1"/>
</dbReference>
<dbReference type="InterPro" id="IPR002937">
    <property type="entry name" value="Amino_oxidase"/>
</dbReference>
<evidence type="ECO:0000313" key="3">
    <source>
        <dbReference type="Proteomes" id="UP000238164"/>
    </source>
</evidence>
<evidence type="ECO:0000313" key="2">
    <source>
        <dbReference type="EMBL" id="SPD88648.1"/>
    </source>
</evidence>
<name>A0A2N9JM39_9ACTN</name>
<dbReference type="AlphaFoldDB" id="A0A2N9JM39"/>
<dbReference type="PANTHER" id="PTHR42841">
    <property type="entry name" value="AMINE OXIDASE"/>
    <property type="match status" value="1"/>
</dbReference>